<evidence type="ECO:0000256" key="1">
    <source>
        <dbReference type="ARBA" id="ARBA00004651"/>
    </source>
</evidence>
<evidence type="ECO:0000256" key="2">
    <source>
        <dbReference type="ARBA" id="ARBA00005182"/>
    </source>
</evidence>
<organism evidence="13 14">
    <name type="scientific">Variovorax ginsengisoli</name>
    <dbReference type="NCBI Taxonomy" id="363844"/>
    <lineage>
        <taxon>Bacteria</taxon>
        <taxon>Pseudomonadati</taxon>
        <taxon>Pseudomonadota</taxon>
        <taxon>Betaproteobacteria</taxon>
        <taxon>Burkholderiales</taxon>
        <taxon>Comamonadaceae</taxon>
        <taxon>Variovorax</taxon>
    </lineage>
</organism>
<evidence type="ECO:0000256" key="5">
    <source>
        <dbReference type="ARBA" id="ARBA00022475"/>
    </source>
</evidence>
<evidence type="ECO:0000313" key="14">
    <source>
        <dbReference type="Proteomes" id="UP001226867"/>
    </source>
</evidence>
<dbReference type="Proteomes" id="UP001226867">
    <property type="component" value="Unassembled WGS sequence"/>
</dbReference>
<gene>
    <name evidence="13" type="ORF">J2W36_003320</name>
</gene>
<dbReference type="Pfam" id="PF03062">
    <property type="entry name" value="MBOAT"/>
    <property type="match status" value="1"/>
</dbReference>
<keyword evidence="9 11" id="KW-0472">Membrane</keyword>
<dbReference type="InterPro" id="IPR051085">
    <property type="entry name" value="MB_O-acyltransferase"/>
</dbReference>
<protein>
    <recommendedName>
        <fullName evidence="4">Probable alginate O-acetylase AlgI</fullName>
    </recommendedName>
    <alternativeName>
        <fullName evidence="10">Alginate biosynthesis protein AlgI</fullName>
    </alternativeName>
</protein>
<feature type="transmembrane region" description="Helical" evidence="12">
    <location>
        <begin position="6"/>
        <end position="22"/>
    </location>
</feature>
<dbReference type="PANTHER" id="PTHR13285:SF18">
    <property type="entry name" value="PROTEIN-CYSTEINE N-PALMITOYLTRANSFERASE RASP"/>
    <property type="match status" value="1"/>
</dbReference>
<comment type="similarity">
    <text evidence="3 11">Belongs to the membrane-bound acyltransferase family.</text>
</comment>
<evidence type="ECO:0000256" key="10">
    <source>
        <dbReference type="ARBA" id="ARBA00031030"/>
    </source>
</evidence>
<comment type="caution">
    <text evidence="13">The sequence shown here is derived from an EMBL/GenBank/DDBJ whole genome shotgun (WGS) entry which is preliminary data.</text>
</comment>
<keyword evidence="7" id="KW-0016">Alginate biosynthesis</keyword>
<feature type="transmembrane region" description="Helical" evidence="12">
    <location>
        <begin position="134"/>
        <end position="152"/>
    </location>
</feature>
<keyword evidence="11" id="KW-0808">Transferase</keyword>
<evidence type="ECO:0000256" key="3">
    <source>
        <dbReference type="ARBA" id="ARBA00010323"/>
    </source>
</evidence>
<keyword evidence="6 12" id="KW-0812">Transmembrane</keyword>
<evidence type="ECO:0000256" key="4">
    <source>
        <dbReference type="ARBA" id="ARBA00016084"/>
    </source>
</evidence>
<keyword evidence="8 12" id="KW-1133">Transmembrane helix</keyword>
<name>A0ABT9SAW4_9BURK</name>
<keyword evidence="5 11" id="KW-1003">Cell membrane</keyword>
<feature type="transmembrane region" description="Helical" evidence="12">
    <location>
        <begin position="67"/>
        <end position="85"/>
    </location>
</feature>
<evidence type="ECO:0000256" key="8">
    <source>
        <dbReference type="ARBA" id="ARBA00022989"/>
    </source>
</evidence>
<proteinExistence type="inferred from homology"/>
<feature type="transmembrane region" description="Helical" evidence="12">
    <location>
        <begin position="173"/>
        <end position="197"/>
    </location>
</feature>
<sequence>MNLLDGVYLLVIVVLPLVYWALPRRWRLTGLSVISVATLAWFSLPSALALLAVTALTFAVHVRRVPGTWPTLAAIVSLVLVFLAYKSLALFEWQASPLLLIGMAFYLLKALRVLLDRYRSPTESPVPPDVFCAYMLFLPTLLIGPIHGLRQFHADWRQQAYSTGRTSLALERLLWGYAKIVLLGSWLINLKFAFAIAGLAGEWPRLYEYLADLRYGLHLYFTFAGASDVAIAFAALLGFRIDENFNHPFASSSIAEFWRRWHMSLSGWARHYVYAPLAAVTRHHTATLILTMGLIGLWHEFSARYLIWGAYHGAGLVVHHRWVAWTDRSAAWQAVRQQAWYQVMAICVTFQFVMLGFGIARANSSADLLRHFHRLVFGAS</sequence>
<dbReference type="InterPro" id="IPR024194">
    <property type="entry name" value="Ac/AlaTfrase_AlgI/DltB"/>
</dbReference>
<dbReference type="InterPro" id="IPR004299">
    <property type="entry name" value="MBOAT_fam"/>
</dbReference>
<dbReference type="EMBL" id="JAUSRO010000010">
    <property type="protein sequence ID" value="MDP9901054.1"/>
    <property type="molecule type" value="Genomic_DNA"/>
</dbReference>
<accession>A0ABT9SAW4</accession>
<keyword evidence="14" id="KW-1185">Reference proteome</keyword>
<evidence type="ECO:0000256" key="7">
    <source>
        <dbReference type="ARBA" id="ARBA00022841"/>
    </source>
</evidence>
<keyword evidence="11" id="KW-0012">Acyltransferase</keyword>
<dbReference type="PIRSF" id="PIRSF016636">
    <property type="entry name" value="AlgI_DltB"/>
    <property type="match status" value="1"/>
</dbReference>
<feature type="transmembrane region" description="Helical" evidence="12">
    <location>
        <begin position="34"/>
        <end position="61"/>
    </location>
</feature>
<evidence type="ECO:0000256" key="9">
    <source>
        <dbReference type="ARBA" id="ARBA00023136"/>
    </source>
</evidence>
<feature type="transmembrane region" description="Helical" evidence="12">
    <location>
        <begin position="339"/>
        <end position="360"/>
    </location>
</feature>
<reference evidence="13 14" key="1">
    <citation type="submission" date="2023-07" db="EMBL/GenBank/DDBJ databases">
        <title>Sorghum-associated microbial communities from plants grown in Nebraska, USA.</title>
        <authorList>
            <person name="Schachtman D."/>
        </authorList>
    </citation>
    <scope>NUCLEOTIDE SEQUENCE [LARGE SCALE GENOMIC DNA]</scope>
    <source>
        <strain evidence="13 14">DS1607</strain>
    </source>
</reference>
<comment type="pathway">
    <text evidence="2">Glycan biosynthesis; alginate biosynthesis.</text>
</comment>
<evidence type="ECO:0000256" key="6">
    <source>
        <dbReference type="ARBA" id="ARBA00022692"/>
    </source>
</evidence>
<dbReference type="PANTHER" id="PTHR13285">
    <property type="entry name" value="ACYLTRANSFERASE"/>
    <property type="match status" value="1"/>
</dbReference>
<feature type="transmembrane region" description="Helical" evidence="12">
    <location>
        <begin position="217"/>
        <end position="239"/>
    </location>
</feature>
<feature type="transmembrane region" description="Helical" evidence="12">
    <location>
        <begin position="97"/>
        <end position="114"/>
    </location>
</feature>
<evidence type="ECO:0000256" key="12">
    <source>
        <dbReference type="SAM" id="Phobius"/>
    </source>
</evidence>
<evidence type="ECO:0000256" key="11">
    <source>
        <dbReference type="PIRNR" id="PIRNR016636"/>
    </source>
</evidence>
<evidence type="ECO:0000313" key="13">
    <source>
        <dbReference type="EMBL" id="MDP9901054.1"/>
    </source>
</evidence>
<comment type="subcellular location">
    <subcellularLocation>
        <location evidence="1">Cell membrane</location>
        <topology evidence="1">Multi-pass membrane protein</topology>
    </subcellularLocation>
</comment>